<comment type="caution">
    <text evidence="2">The sequence shown here is derived from an EMBL/GenBank/DDBJ whole genome shotgun (WGS) entry which is preliminary data.</text>
</comment>
<dbReference type="EMBL" id="RRYP01014075">
    <property type="protein sequence ID" value="TNV76160.1"/>
    <property type="molecule type" value="Genomic_DNA"/>
</dbReference>
<organism evidence="2 3">
    <name type="scientific">Halteria grandinella</name>
    <dbReference type="NCBI Taxonomy" id="5974"/>
    <lineage>
        <taxon>Eukaryota</taxon>
        <taxon>Sar</taxon>
        <taxon>Alveolata</taxon>
        <taxon>Ciliophora</taxon>
        <taxon>Intramacronucleata</taxon>
        <taxon>Spirotrichea</taxon>
        <taxon>Stichotrichia</taxon>
        <taxon>Sporadotrichida</taxon>
        <taxon>Halteriidae</taxon>
        <taxon>Halteria</taxon>
    </lineage>
</organism>
<sequence>MPRSTTRGAQQEEESKLHQAPNVLTRSQSYVHERLPSHHHQQPLTIMKRLSIIQESTAIQQNKNTKKRKLSQLDTQSYEESKQVPVQGYKQRRTNPNAVLRLKVPRPASRNKAKMEFPLYRESEAFDLECERGKEIVQGTELVDHGRDDDEASDEECVKEHKKRCKRELRLVIKEYLDQNPFELIRNLRTPQKNGVLAEESYLTPASDQSNEEEDDSDY</sequence>
<accession>A0A8J8SZB7</accession>
<feature type="region of interest" description="Disordered" evidence="1">
    <location>
        <begin position="1"/>
        <end position="43"/>
    </location>
</feature>
<feature type="region of interest" description="Disordered" evidence="1">
    <location>
        <begin position="188"/>
        <end position="219"/>
    </location>
</feature>
<feature type="region of interest" description="Disordered" evidence="1">
    <location>
        <begin position="59"/>
        <end position="88"/>
    </location>
</feature>
<name>A0A8J8SZB7_HALGN</name>
<gene>
    <name evidence="2" type="ORF">FGO68_gene2914</name>
</gene>
<evidence type="ECO:0000313" key="3">
    <source>
        <dbReference type="Proteomes" id="UP000785679"/>
    </source>
</evidence>
<proteinExistence type="predicted"/>
<protein>
    <submittedName>
        <fullName evidence="2">Uncharacterized protein</fullName>
    </submittedName>
</protein>
<dbReference type="Proteomes" id="UP000785679">
    <property type="component" value="Unassembled WGS sequence"/>
</dbReference>
<reference evidence="2" key="1">
    <citation type="submission" date="2019-06" db="EMBL/GenBank/DDBJ databases">
        <authorList>
            <person name="Zheng W."/>
        </authorList>
    </citation>
    <scope>NUCLEOTIDE SEQUENCE</scope>
    <source>
        <strain evidence="2">QDHG01</strain>
    </source>
</reference>
<evidence type="ECO:0000313" key="2">
    <source>
        <dbReference type="EMBL" id="TNV76160.1"/>
    </source>
</evidence>
<keyword evidence="3" id="KW-1185">Reference proteome</keyword>
<feature type="compositionally biased region" description="Acidic residues" evidence="1">
    <location>
        <begin position="210"/>
        <end position="219"/>
    </location>
</feature>
<dbReference type="AlphaFoldDB" id="A0A8J8SZB7"/>
<evidence type="ECO:0000256" key="1">
    <source>
        <dbReference type="SAM" id="MobiDB-lite"/>
    </source>
</evidence>